<dbReference type="GO" id="GO:0051213">
    <property type="term" value="F:dioxygenase activity"/>
    <property type="evidence" value="ECO:0007669"/>
    <property type="project" value="UniProtKB-KW"/>
</dbReference>
<dbReference type="PANTHER" id="PTHR20883:SF48">
    <property type="entry name" value="ECTOINE DIOXYGENASE"/>
    <property type="match status" value="1"/>
</dbReference>
<keyword evidence="2" id="KW-0223">Dioxygenase</keyword>
<evidence type="ECO:0000256" key="1">
    <source>
        <dbReference type="SAM" id="MobiDB-lite"/>
    </source>
</evidence>
<dbReference type="InterPro" id="IPR008775">
    <property type="entry name" value="Phytyl_CoA_dOase-like"/>
</dbReference>
<dbReference type="EMBL" id="JBHUFL010000002">
    <property type="protein sequence ID" value="MFD1834850.1"/>
    <property type="molecule type" value="Genomic_DNA"/>
</dbReference>
<dbReference type="SUPFAM" id="SSF51197">
    <property type="entry name" value="Clavaminate synthase-like"/>
    <property type="match status" value="1"/>
</dbReference>
<keyword evidence="2" id="KW-0560">Oxidoreductase</keyword>
<dbReference type="Gene3D" id="2.60.120.620">
    <property type="entry name" value="q2cbj1_9rhob like domain"/>
    <property type="match status" value="1"/>
</dbReference>
<reference evidence="3" key="1">
    <citation type="journal article" date="2019" name="Int. J. Syst. Evol. Microbiol.">
        <title>The Global Catalogue of Microorganisms (GCM) 10K type strain sequencing project: providing services to taxonomists for standard genome sequencing and annotation.</title>
        <authorList>
            <consortium name="The Broad Institute Genomics Platform"/>
            <consortium name="The Broad Institute Genome Sequencing Center for Infectious Disease"/>
            <person name="Wu L."/>
            <person name="Ma J."/>
        </authorList>
    </citation>
    <scope>NUCLEOTIDE SEQUENCE [LARGE SCALE GENOMIC DNA]</scope>
    <source>
        <strain evidence="3">JCM 11650</strain>
    </source>
</reference>
<proteinExistence type="predicted"/>
<sequence>MSPPSDHLVADGRHDKTRTMTTLSDNPSTTPAPDVDLLILDAAGLDPAVLAEAYERSGAVHLRRVLDAEEIAELRETYTRHIEEDGTGGAFHETPEDDPLHAYPRMIQPHRDDHAPGRLARRWLLERRVMGRVEEAVGPVWAAQSMFYFKPPGARGQAMHQDNYFLQSHPETCIAAWIAVDDCDGENGALGVVPGTHRYDIECPEEADAAESFTTITVSIPEHLRVVQTDMRAGDMLIFHGSLVHGSKPNTSTDRFRRSLILHYIPEGSREVASSYQPLLDARGEEVRIDASEMGGTCGEGWIPSNH</sequence>
<dbReference type="Pfam" id="PF05721">
    <property type="entry name" value="PhyH"/>
    <property type="match status" value="1"/>
</dbReference>
<comment type="caution">
    <text evidence="2">The sequence shown here is derived from an EMBL/GenBank/DDBJ whole genome shotgun (WGS) entry which is preliminary data.</text>
</comment>
<feature type="compositionally biased region" description="Basic and acidic residues" evidence="1">
    <location>
        <begin position="8"/>
        <end position="18"/>
    </location>
</feature>
<accession>A0ABW4PYI4</accession>
<feature type="compositionally biased region" description="Polar residues" evidence="1">
    <location>
        <begin position="19"/>
        <end position="31"/>
    </location>
</feature>
<evidence type="ECO:0000313" key="2">
    <source>
        <dbReference type="EMBL" id="MFD1834850.1"/>
    </source>
</evidence>
<gene>
    <name evidence="2" type="ORF">ACFSDA_07135</name>
</gene>
<keyword evidence="3" id="KW-1185">Reference proteome</keyword>
<name>A0ABW4PYI4_9MICO</name>
<evidence type="ECO:0000313" key="3">
    <source>
        <dbReference type="Proteomes" id="UP001597280"/>
    </source>
</evidence>
<feature type="region of interest" description="Disordered" evidence="1">
    <location>
        <begin position="1"/>
        <end position="33"/>
    </location>
</feature>
<protein>
    <submittedName>
        <fullName evidence="2">Phytanoyl-CoA dioxygenase family protein</fullName>
    </submittedName>
</protein>
<dbReference type="Proteomes" id="UP001597280">
    <property type="component" value="Unassembled WGS sequence"/>
</dbReference>
<organism evidence="2 3">
    <name type="scientific">Brachybacterium rhamnosum</name>
    <dbReference type="NCBI Taxonomy" id="173361"/>
    <lineage>
        <taxon>Bacteria</taxon>
        <taxon>Bacillati</taxon>
        <taxon>Actinomycetota</taxon>
        <taxon>Actinomycetes</taxon>
        <taxon>Micrococcales</taxon>
        <taxon>Dermabacteraceae</taxon>
        <taxon>Brachybacterium</taxon>
    </lineage>
</organism>
<dbReference type="RefSeq" id="WP_343904082.1">
    <property type="nucleotide sequence ID" value="NZ_BAAAIS010000002.1"/>
</dbReference>
<dbReference type="PANTHER" id="PTHR20883">
    <property type="entry name" value="PHYTANOYL-COA DIOXYGENASE DOMAIN CONTAINING 1"/>
    <property type="match status" value="1"/>
</dbReference>